<evidence type="ECO:0000313" key="3">
    <source>
        <dbReference type="EMBL" id="MFC7380923.1"/>
    </source>
</evidence>
<feature type="domain" description="DUF4097" evidence="2">
    <location>
        <begin position="135"/>
        <end position="250"/>
    </location>
</feature>
<evidence type="ECO:0000313" key="4">
    <source>
        <dbReference type="Proteomes" id="UP001596496"/>
    </source>
</evidence>
<accession>A0ABW2NU36</accession>
<dbReference type="Proteomes" id="UP001596496">
    <property type="component" value="Unassembled WGS sequence"/>
</dbReference>
<comment type="caution">
    <text evidence="3">The sequence shown here is derived from an EMBL/GenBank/DDBJ whole genome shotgun (WGS) entry which is preliminary data.</text>
</comment>
<dbReference type="EMBL" id="JBHTCG010000001">
    <property type="protein sequence ID" value="MFC7380923.1"/>
    <property type="molecule type" value="Genomic_DNA"/>
</dbReference>
<feature type="region of interest" description="Disordered" evidence="1">
    <location>
        <begin position="217"/>
        <end position="237"/>
    </location>
</feature>
<sequence length="251" mass="25668">MKNPTSPTDTSPRTRPALLPARAGRVLAAGAVLGAGLLLTGCGVTDLASPTKNQTNSYDVTGKAPVLRVDSGAGDIEVTESDRAGYHVTEKLYWKGDKPVTRHPVEGDTLTLDYTCSSGWSCGVDYLIEVPRGVEVKVKAGSGDITLRSLSGVVTADTGSGTVDANELGAKQAAAKTGSGDVELRFAATPDKVDVQTGSGTGTVRVPKGAYNVTASTGSGDKKIDVTDDDSSPRTIVVKTGSGDAKVLATT</sequence>
<evidence type="ECO:0000256" key="1">
    <source>
        <dbReference type="SAM" id="MobiDB-lite"/>
    </source>
</evidence>
<dbReference type="Pfam" id="PF13349">
    <property type="entry name" value="DUF4097"/>
    <property type="match status" value="1"/>
</dbReference>
<evidence type="ECO:0000259" key="2">
    <source>
        <dbReference type="Pfam" id="PF13349"/>
    </source>
</evidence>
<gene>
    <name evidence="3" type="ORF">ACFQSB_01815</name>
</gene>
<name>A0ABW2NU36_9ACTN</name>
<organism evidence="3 4">
    <name type="scientific">Sphaerisporangium rhizosphaerae</name>
    <dbReference type="NCBI Taxonomy" id="2269375"/>
    <lineage>
        <taxon>Bacteria</taxon>
        <taxon>Bacillati</taxon>
        <taxon>Actinomycetota</taxon>
        <taxon>Actinomycetes</taxon>
        <taxon>Streptosporangiales</taxon>
        <taxon>Streptosporangiaceae</taxon>
        <taxon>Sphaerisporangium</taxon>
    </lineage>
</organism>
<dbReference type="RefSeq" id="WP_380823908.1">
    <property type="nucleotide sequence ID" value="NZ_JBHTCG010000001.1"/>
</dbReference>
<proteinExistence type="predicted"/>
<keyword evidence="4" id="KW-1185">Reference proteome</keyword>
<reference evidence="4" key="1">
    <citation type="journal article" date="2019" name="Int. J. Syst. Evol. Microbiol.">
        <title>The Global Catalogue of Microorganisms (GCM) 10K type strain sequencing project: providing services to taxonomists for standard genome sequencing and annotation.</title>
        <authorList>
            <consortium name="The Broad Institute Genomics Platform"/>
            <consortium name="The Broad Institute Genome Sequencing Center for Infectious Disease"/>
            <person name="Wu L."/>
            <person name="Ma J."/>
        </authorList>
    </citation>
    <scope>NUCLEOTIDE SEQUENCE [LARGE SCALE GENOMIC DNA]</scope>
    <source>
        <strain evidence="4">CECT 7649</strain>
    </source>
</reference>
<protein>
    <submittedName>
        <fullName evidence="3">DUF4097 family beta strand repeat-containing protein</fullName>
    </submittedName>
</protein>
<dbReference type="InterPro" id="IPR025164">
    <property type="entry name" value="Toastrack_DUF4097"/>
</dbReference>
<dbReference type="Gene3D" id="2.160.20.120">
    <property type="match status" value="1"/>
</dbReference>